<protein>
    <recommendedName>
        <fullName evidence="14">dihydroxy-acid dehydratase</fullName>
        <ecNumber evidence="14">4.2.1.9</ecNumber>
    </recommendedName>
</protein>
<keyword evidence="4" id="KW-0001">2Fe-2S</keyword>
<comment type="cofactor">
    <cofactor evidence="1">
        <name>Mg(2+)</name>
        <dbReference type="ChEBI" id="CHEBI:18420"/>
    </cofactor>
</comment>
<dbReference type="PANTHER" id="PTHR21000:SF5">
    <property type="entry name" value="DIHYDROXY-ACID DEHYDRATASE, MITOCHONDRIAL"/>
    <property type="match status" value="1"/>
</dbReference>
<gene>
    <name evidence="19" type="ORF">AYI69_g11370</name>
</gene>
<dbReference type="Pfam" id="PF24877">
    <property type="entry name" value="ILV_EDD_C"/>
    <property type="match status" value="1"/>
</dbReference>
<accession>A0A1R1WZ98</accession>
<feature type="domain" description="Dihydroxy-acid/6-phosphogluconate dehydratase C-terminal" evidence="18">
    <location>
        <begin position="393"/>
        <end position="582"/>
    </location>
</feature>
<evidence type="ECO:0000256" key="9">
    <source>
        <dbReference type="ARBA" id="ARBA00023239"/>
    </source>
</evidence>
<evidence type="ECO:0000313" key="19">
    <source>
        <dbReference type="EMBL" id="OMJ07667.1"/>
    </source>
</evidence>
<dbReference type="SUPFAM" id="SSF52016">
    <property type="entry name" value="LeuD/IlvD-like"/>
    <property type="match status" value="1"/>
</dbReference>
<evidence type="ECO:0000256" key="10">
    <source>
        <dbReference type="ARBA" id="ARBA00023304"/>
    </source>
</evidence>
<evidence type="ECO:0000256" key="8">
    <source>
        <dbReference type="ARBA" id="ARBA00023014"/>
    </source>
</evidence>
<evidence type="ECO:0000256" key="16">
    <source>
        <dbReference type="ARBA" id="ARBA00052865"/>
    </source>
</evidence>
<dbReference type="Pfam" id="PF00920">
    <property type="entry name" value="ILVD_EDD_N"/>
    <property type="match status" value="1"/>
</dbReference>
<evidence type="ECO:0000256" key="6">
    <source>
        <dbReference type="ARBA" id="ARBA00022842"/>
    </source>
</evidence>
<evidence type="ECO:0000256" key="12">
    <source>
        <dbReference type="ARBA" id="ARBA00029436"/>
    </source>
</evidence>
<dbReference type="InterPro" id="IPR042096">
    <property type="entry name" value="Dihydro-acid_dehy_C"/>
</dbReference>
<dbReference type="InterPro" id="IPR037237">
    <property type="entry name" value="IlvD/EDD_N"/>
</dbReference>
<comment type="pathway">
    <text evidence="13">Amino-acid biosynthesis; L-isoleucine biosynthesis; L-isoleucine from 2-oxobutanoate: step 3/4.</text>
</comment>
<keyword evidence="5" id="KW-0479">Metal-binding</keyword>
<dbReference type="AlphaFoldDB" id="A0A1R1WZ98"/>
<evidence type="ECO:0000256" key="15">
    <source>
        <dbReference type="ARBA" id="ARBA00034078"/>
    </source>
</evidence>
<dbReference type="GO" id="GO:0009099">
    <property type="term" value="P:L-valine biosynthetic process"/>
    <property type="evidence" value="ECO:0007669"/>
    <property type="project" value="UniProtKB-UniPathway"/>
</dbReference>
<dbReference type="HAMAP" id="MF_00012">
    <property type="entry name" value="IlvD"/>
    <property type="match status" value="1"/>
</dbReference>
<dbReference type="GO" id="GO:0004160">
    <property type="term" value="F:dihydroxy-acid dehydratase activity"/>
    <property type="evidence" value="ECO:0007669"/>
    <property type="project" value="UniProtKB-EC"/>
</dbReference>
<organism evidence="19 20">
    <name type="scientific">Smittium culicis</name>
    <dbReference type="NCBI Taxonomy" id="133412"/>
    <lineage>
        <taxon>Eukaryota</taxon>
        <taxon>Fungi</taxon>
        <taxon>Fungi incertae sedis</taxon>
        <taxon>Zoopagomycota</taxon>
        <taxon>Kickxellomycotina</taxon>
        <taxon>Harpellomycetes</taxon>
        <taxon>Harpellales</taxon>
        <taxon>Legeriomycetaceae</taxon>
        <taxon>Smittium</taxon>
    </lineage>
</organism>
<comment type="catalytic activity">
    <reaction evidence="11">
        <text>(2R)-2,3-dihydroxy-3-methylbutanoate = 3-methyl-2-oxobutanoate + H2O</text>
        <dbReference type="Rhea" id="RHEA:24809"/>
        <dbReference type="ChEBI" id="CHEBI:11851"/>
        <dbReference type="ChEBI" id="CHEBI:15377"/>
        <dbReference type="ChEBI" id="CHEBI:49072"/>
        <dbReference type="EC" id="4.2.1.9"/>
    </reaction>
    <physiologicalReaction direction="left-to-right" evidence="11">
        <dbReference type="Rhea" id="RHEA:24810"/>
    </physiologicalReaction>
</comment>
<dbReference type="EMBL" id="LSSM01007601">
    <property type="protein sequence ID" value="OMJ07667.1"/>
    <property type="molecule type" value="Genomic_DNA"/>
</dbReference>
<comment type="catalytic activity">
    <reaction evidence="16">
        <text>(2R,3R)-2,3-dihydroxy-3-methylpentanoate = (S)-3-methyl-2-oxopentanoate + H2O</text>
        <dbReference type="Rhea" id="RHEA:27694"/>
        <dbReference type="ChEBI" id="CHEBI:15377"/>
        <dbReference type="ChEBI" id="CHEBI:35146"/>
        <dbReference type="ChEBI" id="CHEBI:49258"/>
        <dbReference type="EC" id="4.2.1.9"/>
    </reaction>
    <physiologicalReaction direction="left-to-right" evidence="16">
        <dbReference type="Rhea" id="RHEA:27695"/>
    </physiologicalReaction>
</comment>
<evidence type="ECO:0000256" key="11">
    <source>
        <dbReference type="ARBA" id="ARBA00029304"/>
    </source>
</evidence>
<evidence type="ECO:0000259" key="18">
    <source>
        <dbReference type="Pfam" id="PF24877"/>
    </source>
</evidence>
<dbReference type="PROSITE" id="PS00887">
    <property type="entry name" value="ILVD_EDD_2"/>
    <property type="match status" value="1"/>
</dbReference>
<feature type="domain" description="Dihydroxy-acid/6-phosphogluconate dehydratase N-terminal" evidence="17">
    <location>
        <begin position="63"/>
        <end position="381"/>
    </location>
</feature>
<dbReference type="PANTHER" id="PTHR21000">
    <property type="entry name" value="DIHYDROXY-ACID DEHYDRATASE DAD"/>
    <property type="match status" value="1"/>
</dbReference>
<keyword evidence="9" id="KW-0456">Lyase</keyword>
<keyword evidence="8" id="KW-0411">Iron-sulfur</keyword>
<evidence type="ECO:0000256" key="13">
    <source>
        <dbReference type="ARBA" id="ARBA00029437"/>
    </source>
</evidence>
<dbReference type="SUPFAM" id="SSF143975">
    <property type="entry name" value="IlvD/EDD N-terminal domain-like"/>
    <property type="match status" value="1"/>
</dbReference>
<proteinExistence type="inferred from homology"/>
<dbReference type="InterPro" id="IPR004404">
    <property type="entry name" value="DihydroxyA_deHydtase"/>
</dbReference>
<evidence type="ECO:0000256" key="5">
    <source>
        <dbReference type="ARBA" id="ARBA00022723"/>
    </source>
</evidence>
<comment type="cofactor">
    <cofactor evidence="15">
        <name>[2Fe-2S] cluster</name>
        <dbReference type="ChEBI" id="CHEBI:190135"/>
    </cofactor>
</comment>
<evidence type="ECO:0000256" key="7">
    <source>
        <dbReference type="ARBA" id="ARBA00023004"/>
    </source>
</evidence>
<dbReference type="InterPro" id="IPR056740">
    <property type="entry name" value="ILV_EDD_C"/>
</dbReference>
<dbReference type="GO" id="GO:0051537">
    <property type="term" value="F:2 iron, 2 sulfur cluster binding"/>
    <property type="evidence" value="ECO:0007669"/>
    <property type="project" value="UniProtKB-KW"/>
</dbReference>
<dbReference type="InterPro" id="IPR000581">
    <property type="entry name" value="ILV_EDD_N"/>
</dbReference>
<keyword evidence="20" id="KW-1185">Reference proteome</keyword>
<keyword evidence="10" id="KW-0100">Branched-chain amino acid biosynthesis</keyword>
<evidence type="ECO:0000313" key="20">
    <source>
        <dbReference type="Proteomes" id="UP000187429"/>
    </source>
</evidence>
<dbReference type="PROSITE" id="PS00886">
    <property type="entry name" value="ILVD_EDD_1"/>
    <property type="match status" value="1"/>
</dbReference>
<reference evidence="20" key="1">
    <citation type="submission" date="2017-01" db="EMBL/GenBank/DDBJ databases">
        <authorList>
            <person name="Wang Y."/>
            <person name="White M."/>
            <person name="Kvist S."/>
            <person name="Moncalvo J.-M."/>
        </authorList>
    </citation>
    <scope>NUCLEOTIDE SEQUENCE [LARGE SCALE GENOMIC DNA]</scope>
    <source>
        <strain evidence="20">ID-206-W2</strain>
    </source>
</reference>
<dbReference type="GO" id="GO:0009097">
    <property type="term" value="P:isoleucine biosynthetic process"/>
    <property type="evidence" value="ECO:0007669"/>
    <property type="project" value="UniProtKB-UniPathway"/>
</dbReference>
<dbReference type="FunFam" id="3.50.30.80:FF:000001">
    <property type="entry name" value="Dihydroxy-acid dehydratase"/>
    <property type="match status" value="1"/>
</dbReference>
<comment type="caution">
    <text evidence="19">The sequence shown here is derived from an EMBL/GenBank/DDBJ whole genome shotgun (WGS) entry which is preliminary data.</text>
</comment>
<sequence length="586" mass="62247">MLTSSLRGKKAAALCNLTRSFSASSQQKKDLNNFSSIITQKNEHGPAQSMLYATGLDEGDMSKAQVGISSVWFEGNPCNMHLLDLSQHVKKGVQDAGLVGYRFNTIGVSDGISMGTAGMRYSLQSRDLIADSIETTMGGQWYDANISIPGCDKNMPGVLMAMARLNRPSLMVYGGTIRPGVGCGGEVLDVVSSFEAYGKLVSGKIDEPNFKSVIRNACPGPGACGGMYTANTMATAAETMGMTLPYSSSSPATDDLKIKECYAAGKAIKNLMELGIKPRDIITRKSLENAITMVIAMGGSTNAVLHLIAIARAAKVKLTIDDFQEISNRTPFLADMKPSGKYVMNDIIGIGGTPAILKLLLAEGYIDGSCMTVTGKTLAENLKDLPGLKEGQEIIKPVSEPIKPSGHLRVMYGNLAPEGSVAKITGKEGLLFKGKAIVYDSEEEMLRSLERGEIKAGHVVVIRYCGPRGGPGMAEMLTPSSAIMGAGLGKSVALLTDGRFSGGSHGFIIGHITPEAQNGGPIGLLKNGDEIAIDAETNTLSVNISDQEMSKRREEWVMPPFKATNGTLYKYIKNVKSASEGCVTDE</sequence>
<dbReference type="Proteomes" id="UP000187429">
    <property type="component" value="Unassembled WGS sequence"/>
</dbReference>
<keyword evidence="6" id="KW-0460">Magnesium</keyword>
<evidence type="ECO:0000256" key="4">
    <source>
        <dbReference type="ARBA" id="ARBA00022714"/>
    </source>
</evidence>
<dbReference type="OrthoDB" id="3851628at2759"/>
<comment type="pathway">
    <text evidence="12">Amino-acid biosynthesis; L-valine biosynthesis; L-valine from pyruvate: step 3/4.</text>
</comment>
<keyword evidence="7" id="KW-0408">Iron</keyword>
<keyword evidence="3" id="KW-0028">Amino-acid biosynthesis</keyword>
<evidence type="ECO:0000256" key="2">
    <source>
        <dbReference type="ARBA" id="ARBA00006486"/>
    </source>
</evidence>
<evidence type="ECO:0000256" key="3">
    <source>
        <dbReference type="ARBA" id="ARBA00022605"/>
    </source>
</evidence>
<evidence type="ECO:0000256" key="14">
    <source>
        <dbReference type="ARBA" id="ARBA00029490"/>
    </source>
</evidence>
<evidence type="ECO:0000259" key="17">
    <source>
        <dbReference type="Pfam" id="PF00920"/>
    </source>
</evidence>
<evidence type="ECO:0000256" key="1">
    <source>
        <dbReference type="ARBA" id="ARBA00001946"/>
    </source>
</evidence>
<dbReference type="UniPathway" id="UPA00047">
    <property type="reaction ID" value="UER00057"/>
</dbReference>
<dbReference type="EC" id="4.2.1.9" evidence="14"/>
<name>A0A1R1WZ98_9FUNG</name>
<dbReference type="GO" id="GO:0046872">
    <property type="term" value="F:metal ion binding"/>
    <property type="evidence" value="ECO:0007669"/>
    <property type="project" value="UniProtKB-KW"/>
</dbReference>
<dbReference type="InterPro" id="IPR020558">
    <property type="entry name" value="DiOHA_6PGluconate_deHydtase_CS"/>
</dbReference>
<dbReference type="InterPro" id="IPR050165">
    <property type="entry name" value="DHAD_IlvD/Edd"/>
</dbReference>
<comment type="similarity">
    <text evidence="2">Belongs to the IlvD/Edd family.</text>
</comment>
<dbReference type="NCBIfam" id="TIGR00110">
    <property type="entry name" value="ilvD"/>
    <property type="match status" value="1"/>
</dbReference>
<dbReference type="Gene3D" id="3.50.30.80">
    <property type="entry name" value="IlvD/EDD C-terminal domain-like"/>
    <property type="match status" value="1"/>
</dbReference>
<dbReference type="NCBIfam" id="NF002068">
    <property type="entry name" value="PRK00911.1"/>
    <property type="match status" value="1"/>
</dbReference>
<dbReference type="UniPathway" id="UPA00049">
    <property type="reaction ID" value="UER00061"/>
</dbReference>